<dbReference type="SUPFAM" id="SSF143990">
    <property type="entry name" value="YbiA-like"/>
    <property type="match status" value="1"/>
</dbReference>
<reference evidence="3" key="1">
    <citation type="submission" date="2022-07" db="EMBL/GenBank/DDBJ databases">
        <title>Genome Sequence of Leucocoprinus birnbaumii.</title>
        <authorList>
            <person name="Buettner E."/>
        </authorList>
    </citation>
    <scope>NUCLEOTIDE SEQUENCE</scope>
    <source>
        <strain evidence="3">VT141</strain>
    </source>
</reference>
<gene>
    <name evidence="3" type="ORF">NP233_g10026</name>
</gene>
<name>A0AAD5VJS4_9AGAR</name>
<dbReference type="AlphaFoldDB" id="A0AAD5VJS4"/>
<dbReference type="Gene3D" id="1.10.357.40">
    <property type="entry name" value="YbiA-like"/>
    <property type="match status" value="1"/>
</dbReference>
<evidence type="ECO:0000313" key="4">
    <source>
        <dbReference type="Proteomes" id="UP001213000"/>
    </source>
</evidence>
<organism evidence="3 4">
    <name type="scientific">Leucocoprinus birnbaumii</name>
    <dbReference type="NCBI Taxonomy" id="56174"/>
    <lineage>
        <taxon>Eukaryota</taxon>
        <taxon>Fungi</taxon>
        <taxon>Dikarya</taxon>
        <taxon>Basidiomycota</taxon>
        <taxon>Agaricomycotina</taxon>
        <taxon>Agaricomycetes</taxon>
        <taxon>Agaricomycetidae</taxon>
        <taxon>Agaricales</taxon>
        <taxon>Agaricineae</taxon>
        <taxon>Agaricaceae</taxon>
        <taxon>Leucocoprinus</taxon>
    </lineage>
</organism>
<dbReference type="InterPro" id="IPR012816">
    <property type="entry name" value="NADAR"/>
</dbReference>
<proteinExistence type="predicted"/>
<feature type="domain" description="NADAR" evidence="2">
    <location>
        <begin position="92"/>
        <end position="229"/>
    </location>
</feature>
<sequence>MDVSPKIPPSRYSEVNEVDNALLLLDSDINGTPPEKLSRAAAHPQPAVSDRPHHPHHPPHSSLDVMSSESRYSVHSSLSPNFSHQGQRPRIFFYNKEDPYYSFTNFSPHEVHYKGKPYPTSEHLFQSLKFQGHRDELAEHIRTYSPYPSIALSEARRFPAHVRQDWKAVSISMMEETLYHKFTQHHGLRAELLSTANAELVENSDKDSFWGAGADGTGLNELGKALERIGHSIVNNIREHLVINTVLRRVLVGQQVFVINVIRGPSLGTPTTVATSAGLLHREGEVA</sequence>
<evidence type="ECO:0000313" key="3">
    <source>
        <dbReference type="EMBL" id="KAJ3561711.1"/>
    </source>
</evidence>
<dbReference type="NCBIfam" id="TIGR02464">
    <property type="entry name" value="ribofla_fusion"/>
    <property type="match status" value="1"/>
</dbReference>
<dbReference type="EMBL" id="JANIEX010000964">
    <property type="protein sequence ID" value="KAJ3561711.1"/>
    <property type="molecule type" value="Genomic_DNA"/>
</dbReference>
<dbReference type="Proteomes" id="UP001213000">
    <property type="component" value="Unassembled WGS sequence"/>
</dbReference>
<accession>A0AAD5VJS4</accession>
<dbReference type="CDD" id="cd15457">
    <property type="entry name" value="NADAR"/>
    <property type="match status" value="1"/>
</dbReference>
<feature type="region of interest" description="Disordered" evidence="1">
    <location>
        <begin position="27"/>
        <end position="70"/>
    </location>
</feature>
<dbReference type="Pfam" id="PF08719">
    <property type="entry name" value="NADAR"/>
    <property type="match status" value="1"/>
</dbReference>
<protein>
    <recommendedName>
        <fullName evidence="2">NADAR domain-containing protein</fullName>
    </recommendedName>
</protein>
<evidence type="ECO:0000259" key="2">
    <source>
        <dbReference type="Pfam" id="PF08719"/>
    </source>
</evidence>
<evidence type="ECO:0000256" key="1">
    <source>
        <dbReference type="SAM" id="MobiDB-lite"/>
    </source>
</evidence>
<keyword evidence="4" id="KW-1185">Reference proteome</keyword>
<dbReference type="InterPro" id="IPR037238">
    <property type="entry name" value="YbiA-like_sf"/>
</dbReference>
<comment type="caution">
    <text evidence="3">The sequence shown here is derived from an EMBL/GenBank/DDBJ whole genome shotgun (WGS) entry which is preliminary data.</text>
</comment>